<dbReference type="Gene3D" id="3.30.420.40">
    <property type="match status" value="2"/>
</dbReference>
<dbReference type="CDD" id="cd24004">
    <property type="entry name" value="ASKHA_NBD_PilM-like"/>
    <property type="match status" value="1"/>
</dbReference>
<gene>
    <name evidence="2" type="primary">pilM</name>
    <name evidence="2" type="ORF">AB1471_02710</name>
</gene>
<dbReference type="SMART" id="SM00842">
    <property type="entry name" value="FtsA"/>
    <property type="match status" value="1"/>
</dbReference>
<dbReference type="Proteomes" id="UP001556040">
    <property type="component" value="Unassembled WGS sequence"/>
</dbReference>
<organism evidence="2 3">
    <name type="scientific">Jeotgalibacillus marinus</name>
    <dbReference type="NCBI Taxonomy" id="86667"/>
    <lineage>
        <taxon>Bacteria</taxon>
        <taxon>Bacillati</taxon>
        <taxon>Bacillota</taxon>
        <taxon>Bacilli</taxon>
        <taxon>Bacillales</taxon>
        <taxon>Caryophanaceae</taxon>
        <taxon>Jeotgalibacillus</taxon>
    </lineage>
</organism>
<comment type="caution">
    <text evidence="2">The sequence shown here is derived from an EMBL/GenBank/DDBJ whole genome shotgun (WGS) entry which is preliminary data.</text>
</comment>
<name>A0ABV3Q097_9BACL</name>
<feature type="domain" description="SHS2" evidence="1">
    <location>
        <begin position="6"/>
        <end position="201"/>
    </location>
</feature>
<dbReference type="RefSeq" id="WP_367778026.1">
    <property type="nucleotide sequence ID" value="NZ_JBFMIA010000001.1"/>
</dbReference>
<dbReference type="Pfam" id="PF11104">
    <property type="entry name" value="PilM_2"/>
    <property type="match status" value="1"/>
</dbReference>
<keyword evidence="3" id="KW-1185">Reference proteome</keyword>
<dbReference type="SUPFAM" id="SSF53067">
    <property type="entry name" value="Actin-like ATPase domain"/>
    <property type="match status" value="2"/>
</dbReference>
<evidence type="ECO:0000313" key="3">
    <source>
        <dbReference type="Proteomes" id="UP001556040"/>
    </source>
</evidence>
<dbReference type="EMBL" id="JBFMIA010000001">
    <property type="protein sequence ID" value="MEW9500709.1"/>
    <property type="molecule type" value="Genomic_DNA"/>
</dbReference>
<reference evidence="2 3" key="1">
    <citation type="journal article" date="1979" name="Int. J. Syst. Evol. Microbiol.">
        <title>Bacillus globisporus subsp. marinus subsp. nov.</title>
        <authorList>
            <person name="Liu H."/>
        </authorList>
    </citation>
    <scope>NUCLEOTIDE SEQUENCE [LARGE SCALE GENOMIC DNA]</scope>
    <source>
        <strain evidence="2 3">DSM 1297</strain>
    </source>
</reference>
<sequence>MNTEKIFALDIGTRSIVGLILSTNQEDYYVEDMIQKEHKERAMLDGQIHNVPAVAELVLEIKEELEKTHGPLTKVSVAAAGRALKTNQACFSFPLEGKPRLTAQDILHMELSAVQSAQEAAASQDEYSHHYHCVGYSVLHYSLDGQEIGSLVDQQGDEAAVEIIATFLPRVVIESLIASLKRANLQMGALTLEPIAAINVLIPPSMRRLNVALVDIGAGTSDIAITNHGTVVAYGMVPVAGDEMTERISDHYLLDFPQAEYAKRTISTSETVSITDILGFDTEIPQAEITEVLRPSVERLAQTISEEIMNLNNQRTPKAIMLVGGGSLTPLLPQILAEKLQLPSNRVAVRGNEAIQQLTFHESIKKGPELVTPVGIAIAAKKSPVNYVSVTVNKHDIRLFEVKELSVGDALLAAGIKLTRLYGKPGFARMITVNGQVLTIPGEHGHPPILKKNGENSTLEESIEQGDVISITPGQDGQSHSISIQDVLEESLHTSCHVNDQLVAFKKEIFVNGQIESPMYIVQDRDQIQIQKGLTLRDVCHHIGVIFDDQSNKQFMLAIDGKQIFFPHWDMHVYVNGRETKKEQLSLEVKQNDLIRVQPATIPSVKQLLEQLHYHLEQKVVVTFNGDEVELKDPHVTVNKNGDMLTQKDSLHYGDEIQTSIKETLEYTFQDIFRFIDWRPPNDPSGEIIMLKNGVKTSLTDLIQTGDKLELYIK</sequence>
<dbReference type="PANTHER" id="PTHR32432">
    <property type="entry name" value="CELL DIVISION PROTEIN FTSA-RELATED"/>
    <property type="match status" value="1"/>
</dbReference>
<dbReference type="InterPro" id="IPR050696">
    <property type="entry name" value="FtsA/MreB"/>
</dbReference>
<dbReference type="InterPro" id="IPR005883">
    <property type="entry name" value="PilM"/>
</dbReference>
<dbReference type="PANTHER" id="PTHR32432:SF3">
    <property type="entry name" value="ETHANOLAMINE UTILIZATION PROTEIN EUTJ"/>
    <property type="match status" value="1"/>
</dbReference>
<evidence type="ECO:0000313" key="2">
    <source>
        <dbReference type="EMBL" id="MEW9500709.1"/>
    </source>
</evidence>
<dbReference type="InterPro" id="IPR003494">
    <property type="entry name" value="SHS2_FtsA"/>
</dbReference>
<dbReference type="InterPro" id="IPR043129">
    <property type="entry name" value="ATPase_NBD"/>
</dbReference>
<dbReference type="Gene3D" id="3.30.1490.300">
    <property type="match status" value="1"/>
</dbReference>
<protein>
    <submittedName>
        <fullName evidence="2">Pilus assembly protein PilM</fullName>
    </submittedName>
</protein>
<accession>A0ABV3Q097</accession>
<evidence type="ECO:0000259" key="1">
    <source>
        <dbReference type="SMART" id="SM00842"/>
    </source>
</evidence>
<proteinExistence type="predicted"/>